<protein>
    <submittedName>
        <fullName evidence="3">InlB B-repeat-containing protein</fullName>
    </submittedName>
</protein>
<reference evidence="3 4" key="1">
    <citation type="submission" date="2024-03" db="EMBL/GenBank/DDBJ databases">
        <title>Ignisphaera cupida sp. nov., a hyperthermophilic hydrolytic archaeon from a hot spring of Kamchatka, and proposal of Ignisphaeraceae fam. nov.</title>
        <authorList>
            <person name="Podosokorskaya O.A."/>
            <person name="Elcheninov A.G."/>
            <person name="Maltseva A.I."/>
            <person name="Zayulina K.S."/>
            <person name="Novikov A."/>
            <person name="Merkel A.Y."/>
        </authorList>
    </citation>
    <scope>NUCLEOTIDE SEQUENCE [LARGE SCALE GENOMIC DNA]</scope>
    <source>
        <strain evidence="3 4">38H-sp</strain>
    </source>
</reference>
<sequence>MKNKSFYFLLFIIITIITTACPVMENTSSASHVLINTGVELDDMPDRQTSLTDITSFYLTVSAKDMETISRTFASQEIALDVPSGLSRVFTLEARDNNGSILFSGQSTVDLYPGDTVTVKITMRETLYTITFDKQGGTGGTTTVTAEYNQPMPAATAPTKIGYTFAGYFDSPSGGVQYYMQDMSSARDWDKRQNTTLYAQWLNISYTFTTADATGRQGPSQSQLDAAYTGTNLEGSVTASSTGIQKWTVPNTGTYRIIAYGASGANAGSSSYGRGAHIEGEFSLSAGDVLWILVGQQGLGAYVPYANLGGGGGSFVSRGADLATSTLLIAAGGGGAVGASATSDSNGQASENGAPGYHDDYFDPGNTSNNQGGTGGNAGGAGNETGMDSAAGINKSDLGSTAAQSFFSGGLGSQVAAGTNNGDGGFGGGGARIENSASGTTYATAGGGGGYSGGGASDGTNGMPFYGGGGGSYNTGANPQNITGGAPVGDGKVEIIYLGP</sequence>
<keyword evidence="4" id="KW-1185">Reference proteome</keyword>
<feature type="compositionally biased region" description="Gly residues" evidence="2">
    <location>
        <begin position="372"/>
        <end position="383"/>
    </location>
</feature>
<dbReference type="Pfam" id="PF09479">
    <property type="entry name" value="Flg_new"/>
    <property type="match status" value="1"/>
</dbReference>
<dbReference type="Proteomes" id="UP001466331">
    <property type="component" value="Unassembled WGS sequence"/>
</dbReference>
<evidence type="ECO:0000313" key="4">
    <source>
        <dbReference type="Proteomes" id="UP001466331"/>
    </source>
</evidence>
<dbReference type="EMBL" id="JBCHKQ010000003">
    <property type="protein sequence ID" value="MEM5948388.1"/>
    <property type="molecule type" value="Genomic_DNA"/>
</dbReference>
<evidence type="ECO:0000256" key="2">
    <source>
        <dbReference type="SAM" id="MobiDB-lite"/>
    </source>
</evidence>
<dbReference type="PROSITE" id="PS51257">
    <property type="entry name" value="PROKAR_LIPOPROTEIN"/>
    <property type="match status" value="1"/>
</dbReference>
<organism evidence="3 4">
    <name type="scientific">Rarispira pelagica</name>
    <dbReference type="NCBI Taxonomy" id="3141764"/>
    <lineage>
        <taxon>Bacteria</taxon>
        <taxon>Pseudomonadati</taxon>
        <taxon>Spirochaetota</taxon>
        <taxon>Spirochaetia</taxon>
        <taxon>Winmispirales</taxon>
        <taxon>Winmispiraceae</taxon>
        <taxon>Rarispira</taxon>
    </lineage>
</organism>
<dbReference type="PANTHER" id="PTHR31535:SF3">
    <property type="entry name" value="REGULATORY PROTEIN ZESTE"/>
    <property type="match status" value="1"/>
</dbReference>
<feature type="region of interest" description="Disordered" evidence="2">
    <location>
        <begin position="339"/>
        <end position="393"/>
    </location>
</feature>
<dbReference type="InterPro" id="IPR013378">
    <property type="entry name" value="InlB-like_B-rpt"/>
</dbReference>
<dbReference type="Gene3D" id="2.60.40.4270">
    <property type="entry name" value="Listeria-Bacteroides repeat domain"/>
    <property type="match status" value="1"/>
</dbReference>
<dbReference type="PANTHER" id="PTHR31535">
    <property type="match status" value="1"/>
</dbReference>
<evidence type="ECO:0000256" key="1">
    <source>
        <dbReference type="ARBA" id="ARBA00004196"/>
    </source>
</evidence>
<comment type="subcellular location">
    <subcellularLocation>
        <location evidence="1">Cell envelope</location>
    </subcellularLocation>
</comment>
<proteinExistence type="predicted"/>
<evidence type="ECO:0000313" key="3">
    <source>
        <dbReference type="EMBL" id="MEM5948388.1"/>
    </source>
</evidence>
<comment type="caution">
    <text evidence="3">The sequence shown here is derived from an EMBL/GenBank/DDBJ whole genome shotgun (WGS) entry which is preliminary data.</text>
</comment>
<name>A0ABU9UCJ5_9SPIR</name>
<accession>A0ABU9UCJ5</accession>
<dbReference type="InterPro" id="IPR042229">
    <property type="entry name" value="Listeria/Bacterioides_rpt_sf"/>
</dbReference>
<gene>
    <name evidence="3" type="ORF">WKV44_07505</name>
</gene>
<dbReference type="RefSeq" id="WP_420069838.1">
    <property type="nucleotide sequence ID" value="NZ_JBCHKQ010000003.1"/>
</dbReference>